<feature type="transmembrane region" description="Helical" evidence="1">
    <location>
        <begin position="137"/>
        <end position="160"/>
    </location>
</feature>
<reference evidence="2" key="1">
    <citation type="journal article" date="2014" name="Front. Microbiol.">
        <title>High frequency of phylogenetically diverse reductive dehalogenase-homologous genes in deep subseafloor sedimentary metagenomes.</title>
        <authorList>
            <person name="Kawai M."/>
            <person name="Futagami T."/>
            <person name="Toyoda A."/>
            <person name="Takaki Y."/>
            <person name="Nishi S."/>
            <person name="Hori S."/>
            <person name="Arai W."/>
            <person name="Tsubouchi T."/>
            <person name="Morono Y."/>
            <person name="Uchiyama I."/>
            <person name="Ito T."/>
            <person name="Fujiyama A."/>
            <person name="Inagaki F."/>
            <person name="Takami H."/>
        </authorList>
    </citation>
    <scope>NUCLEOTIDE SEQUENCE</scope>
    <source>
        <strain evidence="2">Expedition CK06-06</strain>
    </source>
</reference>
<keyword evidence="1" id="KW-0472">Membrane</keyword>
<keyword evidence="1" id="KW-0812">Transmembrane</keyword>
<evidence type="ECO:0000313" key="2">
    <source>
        <dbReference type="EMBL" id="GAG65028.1"/>
    </source>
</evidence>
<dbReference type="AlphaFoldDB" id="X0ZX40"/>
<feature type="transmembrane region" description="Helical" evidence="1">
    <location>
        <begin position="97"/>
        <end position="117"/>
    </location>
</feature>
<feature type="transmembrane region" description="Helical" evidence="1">
    <location>
        <begin position="219"/>
        <end position="241"/>
    </location>
</feature>
<protein>
    <recommendedName>
        <fullName evidence="3">ABC-2 type transporter domain-containing protein</fullName>
    </recommendedName>
</protein>
<sequence length="247" mass="28463">MMTLLKYEIYRRWRWLVLRYTALIIIGAVLLNRVSSPAYQYEFIGESIGKFALTSLVIFIIIIVEGINMLKEDLFEECGYLTFTIPKKGRTILASKLVLLFLQLSFWTIISVGFGSIFFSKLPYHEIVQIETQINFYFFPTVLFILTAFFNLVLMIHFSLTLTKTLLVNKRYSGLLSIGIFFFLVYLIEKVYYGPFLNQIKHASIEIGSRSNIDLLSGGYTAVFLNVILIAIFFAATAYLLENKINI</sequence>
<accession>X0ZX40</accession>
<comment type="caution">
    <text evidence="2">The sequence shown here is derived from an EMBL/GenBank/DDBJ whole genome shotgun (WGS) entry which is preliminary data.</text>
</comment>
<dbReference type="EMBL" id="BART01000120">
    <property type="protein sequence ID" value="GAG65028.1"/>
    <property type="molecule type" value="Genomic_DNA"/>
</dbReference>
<proteinExistence type="predicted"/>
<organism evidence="2">
    <name type="scientific">marine sediment metagenome</name>
    <dbReference type="NCBI Taxonomy" id="412755"/>
    <lineage>
        <taxon>unclassified sequences</taxon>
        <taxon>metagenomes</taxon>
        <taxon>ecological metagenomes</taxon>
    </lineage>
</organism>
<feature type="transmembrane region" description="Helical" evidence="1">
    <location>
        <begin position="12"/>
        <end position="31"/>
    </location>
</feature>
<evidence type="ECO:0000256" key="1">
    <source>
        <dbReference type="SAM" id="Phobius"/>
    </source>
</evidence>
<keyword evidence="1" id="KW-1133">Transmembrane helix</keyword>
<gene>
    <name evidence="2" type="ORF">S01H4_00789</name>
</gene>
<evidence type="ECO:0008006" key="3">
    <source>
        <dbReference type="Google" id="ProtNLM"/>
    </source>
</evidence>
<name>X0ZX40_9ZZZZ</name>
<feature type="transmembrane region" description="Helical" evidence="1">
    <location>
        <begin position="172"/>
        <end position="188"/>
    </location>
</feature>
<feature type="transmembrane region" description="Helical" evidence="1">
    <location>
        <begin position="51"/>
        <end position="70"/>
    </location>
</feature>